<dbReference type="InterPro" id="IPR014710">
    <property type="entry name" value="RmlC-like_jellyroll"/>
</dbReference>
<name>A0ABT8RD18_9BACT</name>
<evidence type="ECO:0000313" key="2">
    <source>
        <dbReference type="Proteomes" id="UP001168528"/>
    </source>
</evidence>
<keyword evidence="2" id="KW-1185">Reference proteome</keyword>
<evidence type="ECO:0000313" key="1">
    <source>
        <dbReference type="EMBL" id="MDO1449955.1"/>
    </source>
</evidence>
<accession>A0ABT8RD18</accession>
<gene>
    <name evidence="1" type="ORF">Q0590_26990</name>
</gene>
<proteinExistence type="predicted"/>
<dbReference type="Proteomes" id="UP001168528">
    <property type="component" value="Unassembled WGS sequence"/>
</dbReference>
<dbReference type="RefSeq" id="WP_302040755.1">
    <property type="nucleotide sequence ID" value="NZ_JAUKPO010000023.1"/>
</dbReference>
<sequence length="120" mass="13484">MKELTITRIYANEQGESHFGQVAIPLEESGTIGFLSGAHPVESVIFRQVLPCYDYDFHTAPRRQYIVLLDGEIEIETSLGEKRQFKGGQVVLLEHTTGKGHKTRNLTPVMRNSLFIVLGL</sequence>
<comment type="caution">
    <text evidence="1">The sequence shown here is derived from an EMBL/GenBank/DDBJ whole genome shotgun (WGS) entry which is preliminary data.</text>
</comment>
<protein>
    <recommendedName>
        <fullName evidence="3">Cupin domain-containing protein</fullName>
    </recommendedName>
</protein>
<organism evidence="1 2">
    <name type="scientific">Rhodocytophaga aerolata</name>
    <dbReference type="NCBI Taxonomy" id="455078"/>
    <lineage>
        <taxon>Bacteria</taxon>
        <taxon>Pseudomonadati</taxon>
        <taxon>Bacteroidota</taxon>
        <taxon>Cytophagia</taxon>
        <taxon>Cytophagales</taxon>
        <taxon>Rhodocytophagaceae</taxon>
        <taxon>Rhodocytophaga</taxon>
    </lineage>
</organism>
<dbReference type="EMBL" id="JAUKPO010000023">
    <property type="protein sequence ID" value="MDO1449955.1"/>
    <property type="molecule type" value="Genomic_DNA"/>
</dbReference>
<dbReference type="Gene3D" id="2.60.120.10">
    <property type="entry name" value="Jelly Rolls"/>
    <property type="match status" value="1"/>
</dbReference>
<reference evidence="1" key="1">
    <citation type="submission" date="2023-07" db="EMBL/GenBank/DDBJ databases">
        <title>The genome sequence of Rhodocytophaga aerolata KACC 12507.</title>
        <authorList>
            <person name="Zhang X."/>
        </authorList>
    </citation>
    <scope>NUCLEOTIDE SEQUENCE</scope>
    <source>
        <strain evidence="1">KACC 12507</strain>
    </source>
</reference>
<evidence type="ECO:0008006" key="3">
    <source>
        <dbReference type="Google" id="ProtNLM"/>
    </source>
</evidence>